<feature type="transmembrane region" description="Helical" evidence="9">
    <location>
        <begin position="277"/>
        <end position="304"/>
    </location>
</feature>
<sequence length="574" mass="65585">MSLRLKIIISFILCITLAISPMLYIIQTKVKTFNRSQMEHQTLQLIDSKANEIGSWLNQRVSEIRIIHEHPACKKLNFSELKLYLTQLNHVLGNQYGNPYGTFAIGKLDGQGWISDDITIDISNRKYFKKAILGNMEYVISNPIVSKYDNMPNFVICYPILNDNKEKVGFINGSINLNKISQIAHDIDIYNGFAWIMNKNKDTYSIANEELLNKHISSKGLDTIINQAVEKGSGTVGIKNLSNNDTTVFFSSVPYTEDWLLCIMIENSQIHAQTNKIINLIIILGIILLLGAILLAIAISGSIVKPIQGLKYSMLEVSKGNLESYYDTKHNDEISILGKVFNQMVYDIKRLLHEVCQVQSQKRTAELRALQSQINPHFLYNTLDTIQWKALEHNAFDIADMINSLSVFFRISLSDGKELITIAHEVEHVRNYLEIQQIRYKDKVNYYINIDESLGQCLVPKLIIQPLVENSIYHGLKLRKQKGIICIDIYAQEDYLIIKVLDNGLGMNNEQLSTLRKNLAESIESDHYGLYNVNERLKLAFGEKYNIEIKSEIEKETQILIKIPIISEGFKCLE</sequence>
<comment type="subcellular location">
    <subcellularLocation>
        <location evidence="1">Cell membrane</location>
        <topology evidence="1">Multi-pass membrane protein</topology>
    </subcellularLocation>
</comment>
<dbReference type="InterPro" id="IPR036890">
    <property type="entry name" value="HATPase_C_sf"/>
</dbReference>
<dbReference type="InterPro" id="IPR050640">
    <property type="entry name" value="Bact_2-comp_sensor_kinase"/>
</dbReference>
<keyword evidence="7 9" id="KW-1133">Transmembrane helix</keyword>
<keyword evidence="2" id="KW-1003">Cell membrane</keyword>
<dbReference type="EMBL" id="BAAACF010000006">
    <property type="protein sequence ID" value="GAA0729381.1"/>
    <property type="molecule type" value="Genomic_DNA"/>
</dbReference>
<accession>A0ABN1J5H6</accession>
<keyword evidence="12" id="KW-1185">Reference proteome</keyword>
<evidence type="ECO:0000256" key="5">
    <source>
        <dbReference type="ARBA" id="ARBA00022692"/>
    </source>
</evidence>
<keyword evidence="6" id="KW-0418">Kinase</keyword>
<dbReference type="PANTHER" id="PTHR34220:SF7">
    <property type="entry name" value="SENSOR HISTIDINE KINASE YPDA"/>
    <property type="match status" value="1"/>
</dbReference>
<reference evidence="11 12" key="1">
    <citation type="journal article" date="2019" name="Int. J. Syst. Evol. Microbiol.">
        <title>The Global Catalogue of Microorganisms (GCM) 10K type strain sequencing project: providing services to taxonomists for standard genome sequencing and annotation.</title>
        <authorList>
            <consortium name="The Broad Institute Genomics Platform"/>
            <consortium name="The Broad Institute Genome Sequencing Center for Infectious Disease"/>
            <person name="Wu L."/>
            <person name="Ma J."/>
        </authorList>
    </citation>
    <scope>NUCLEOTIDE SEQUENCE [LARGE SCALE GENOMIC DNA]</scope>
    <source>
        <strain evidence="11 12">JCM 1405</strain>
    </source>
</reference>
<evidence type="ECO:0000256" key="1">
    <source>
        <dbReference type="ARBA" id="ARBA00004651"/>
    </source>
</evidence>
<dbReference type="InterPro" id="IPR003594">
    <property type="entry name" value="HATPase_dom"/>
</dbReference>
<dbReference type="Gene3D" id="3.30.450.20">
    <property type="entry name" value="PAS domain"/>
    <property type="match status" value="1"/>
</dbReference>
<dbReference type="Pfam" id="PF06580">
    <property type="entry name" value="His_kinase"/>
    <property type="match status" value="1"/>
</dbReference>
<organism evidence="11 12">
    <name type="scientific">Clostridium malenominatum</name>
    <dbReference type="NCBI Taxonomy" id="1539"/>
    <lineage>
        <taxon>Bacteria</taxon>
        <taxon>Bacillati</taxon>
        <taxon>Bacillota</taxon>
        <taxon>Clostridia</taxon>
        <taxon>Eubacteriales</taxon>
        <taxon>Clostridiaceae</taxon>
        <taxon>Clostridium</taxon>
    </lineage>
</organism>
<keyword evidence="3" id="KW-0597">Phosphoprotein</keyword>
<name>A0ABN1J5H6_9CLOT</name>
<dbReference type="PANTHER" id="PTHR34220">
    <property type="entry name" value="SENSOR HISTIDINE KINASE YPDA"/>
    <property type="match status" value="1"/>
</dbReference>
<evidence type="ECO:0000256" key="4">
    <source>
        <dbReference type="ARBA" id="ARBA00022679"/>
    </source>
</evidence>
<evidence type="ECO:0000259" key="10">
    <source>
        <dbReference type="PROSITE" id="PS50885"/>
    </source>
</evidence>
<feature type="transmembrane region" description="Helical" evidence="9">
    <location>
        <begin position="7"/>
        <end position="26"/>
    </location>
</feature>
<evidence type="ECO:0000256" key="3">
    <source>
        <dbReference type="ARBA" id="ARBA00022553"/>
    </source>
</evidence>
<dbReference type="SMART" id="SM00304">
    <property type="entry name" value="HAMP"/>
    <property type="match status" value="1"/>
</dbReference>
<dbReference type="Pfam" id="PF02518">
    <property type="entry name" value="HATPase_c"/>
    <property type="match status" value="1"/>
</dbReference>
<evidence type="ECO:0000256" key="7">
    <source>
        <dbReference type="ARBA" id="ARBA00022989"/>
    </source>
</evidence>
<protein>
    <recommendedName>
        <fullName evidence="10">HAMP domain-containing protein</fullName>
    </recommendedName>
</protein>
<evidence type="ECO:0000256" key="8">
    <source>
        <dbReference type="ARBA" id="ARBA00023136"/>
    </source>
</evidence>
<dbReference type="Pfam" id="PF02743">
    <property type="entry name" value="dCache_1"/>
    <property type="match status" value="1"/>
</dbReference>
<keyword evidence="8 9" id="KW-0472">Membrane</keyword>
<evidence type="ECO:0000256" key="2">
    <source>
        <dbReference type="ARBA" id="ARBA00022475"/>
    </source>
</evidence>
<dbReference type="SUPFAM" id="SSF103190">
    <property type="entry name" value="Sensory domain-like"/>
    <property type="match status" value="1"/>
</dbReference>
<evidence type="ECO:0000313" key="11">
    <source>
        <dbReference type="EMBL" id="GAA0729381.1"/>
    </source>
</evidence>
<dbReference type="Pfam" id="PF00672">
    <property type="entry name" value="HAMP"/>
    <property type="match status" value="1"/>
</dbReference>
<gene>
    <name evidence="11" type="ORF">GCM10008905_29280</name>
</gene>
<evidence type="ECO:0000256" key="9">
    <source>
        <dbReference type="SAM" id="Phobius"/>
    </source>
</evidence>
<evidence type="ECO:0000256" key="6">
    <source>
        <dbReference type="ARBA" id="ARBA00022777"/>
    </source>
</evidence>
<proteinExistence type="predicted"/>
<evidence type="ECO:0000313" key="12">
    <source>
        <dbReference type="Proteomes" id="UP001500339"/>
    </source>
</evidence>
<dbReference type="InterPro" id="IPR033479">
    <property type="entry name" value="dCache_1"/>
</dbReference>
<dbReference type="SUPFAM" id="SSF55874">
    <property type="entry name" value="ATPase domain of HSP90 chaperone/DNA topoisomerase II/histidine kinase"/>
    <property type="match status" value="1"/>
</dbReference>
<comment type="caution">
    <text evidence="11">The sequence shown here is derived from an EMBL/GenBank/DDBJ whole genome shotgun (WGS) entry which is preliminary data.</text>
</comment>
<dbReference type="RefSeq" id="WP_343770860.1">
    <property type="nucleotide sequence ID" value="NZ_BAAACF010000006.1"/>
</dbReference>
<dbReference type="Proteomes" id="UP001500339">
    <property type="component" value="Unassembled WGS sequence"/>
</dbReference>
<dbReference type="CDD" id="cd06225">
    <property type="entry name" value="HAMP"/>
    <property type="match status" value="1"/>
</dbReference>
<keyword evidence="5 9" id="KW-0812">Transmembrane</keyword>
<feature type="domain" description="HAMP" evidence="10">
    <location>
        <begin position="301"/>
        <end position="353"/>
    </location>
</feature>
<dbReference type="Gene3D" id="3.30.565.10">
    <property type="entry name" value="Histidine kinase-like ATPase, C-terminal domain"/>
    <property type="match status" value="1"/>
</dbReference>
<dbReference type="SUPFAM" id="SSF158472">
    <property type="entry name" value="HAMP domain-like"/>
    <property type="match status" value="1"/>
</dbReference>
<dbReference type="InterPro" id="IPR029151">
    <property type="entry name" value="Sensor-like_sf"/>
</dbReference>
<keyword evidence="4" id="KW-0808">Transferase</keyword>
<dbReference type="InterPro" id="IPR003660">
    <property type="entry name" value="HAMP_dom"/>
</dbReference>
<dbReference type="InterPro" id="IPR010559">
    <property type="entry name" value="Sig_transdc_His_kin_internal"/>
</dbReference>
<dbReference type="Gene3D" id="6.10.340.10">
    <property type="match status" value="1"/>
</dbReference>
<dbReference type="PROSITE" id="PS50885">
    <property type="entry name" value="HAMP"/>
    <property type="match status" value="1"/>
</dbReference>